<dbReference type="InterPro" id="IPR028889">
    <property type="entry name" value="USP"/>
</dbReference>
<dbReference type="PROSITE" id="PS50235">
    <property type="entry name" value="USP_3"/>
    <property type="match status" value="1"/>
</dbReference>
<dbReference type="InterPro" id="IPR018200">
    <property type="entry name" value="USP_CS"/>
</dbReference>
<feature type="domain" description="RanBP2-type" evidence="15">
    <location>
        <begin position="966"/>
        <end position="995"/>
    </location>
</feature>
<evidence type="ECO:0000256" key="12">
    <source>
        <dbReference type="ARBA" id="ARBA00023242"/>
    </source>
</evidence>
<keyword evidence="10" id="KW-0788">Thiol protease</keyword>
<dbReference type="Gene3D" id="2.30.30.380">
    <property type="entry name" value="Zn-finger domain of Sec23/24"/>
    <property type="match status" value="1"/>
</dbReference>
<dbReference type="OMA" id="NKSMRPS"/>
<evidence type="ECO:0000256" key="5">
    <source>
        <dbReference type="ARBA" id="ARBA00022670"/>
    </source>
</evidence>
<feature type="region of interest" description="Disordered" evidence="14">
    <location>
        <begin position="856"/>
        <end position="881"/>
    </location>
</feature>
<dbReference type="PROSITE" id="PS00972">
    <property type="entry name" value="USP_1"/>
    <property type="match status" value="1"/>
</dbReference>
<dbReference type="Gene3D" id="3.90.70.10">
    <property type="entry name" value="Cysteine proteinases"/>
    <property type="match status" value="1"/>
</dbReference>
<evidence type="ECO:0000313" key="18">
    <source>
        <dbReference type="Proteomes" id="UP000005238"/>
    </source>
</evidence>
<sequence length="995" mass="111546">MPRAKRQREPEGRDARLADPYLLAAAPCRFSDHHRKRGKSANCADNPNCLYGLGEHHKGVWQGGKLLRRAFGDDPRDRKRAKCGGGWAPCGLRNLGATCYLNSMLQCLFVNLPFRRAVYEWEPKKQLVDKEQALQMRALQKLFAQMQLGNESYYDPTEFASTLSLNNVMQQDAQEFSKLLLAHLRTIFGQSRFSGHWDLVDRIFQGQMSYVTKCLKCKNKSMRPSSYYEISLNIKGHKTVEDCIGSYLAAEVLEGENKYFCEHCDAKQCAERFLELKPRALPPTLMVQLLRFVYDANAGRKKKLTDVIEINETLNMTELLRRSGHAKAFNESGDAVYRLQGYLNHRGKSAHVGHYTASVAYPKTGKWGNDEEEKPAVDWFEFDDAAVSDMAKSDAVKERSHGRKIRSRDIYMLLYVRDDAASGGSNVSASSSHNDNANEIPQPSRACREEVNALNTAFDAEAKEYATKVSGVEARINKRLDAYKRFFEKNQPYPDASSSHFYWVDTEWLRRWVTGEENDSSAKTSSISSHVEETSESKLAEEYSHGKEHDEAKLDTADLSSDRNEDGDDCIMVDPPETKPEAAKTRSGDDKDSTTESPKDSANIGSGSTSADSRNTRELEVWQNPINKDITCVHGNLTLEKRAYRPVSAETWSYFSGKFCCHAEYRETATEACPQCQVDDMTTKECIQVERDWREYIRNVDEDTPPSLTLSSLLCSHQKLVLPPGLLAAQQGRLMDASSLEVEFVSLDEMQALVERYGDPEMSFYYGLLVTIITELGEEESHVTWRQCSLASLQYGHEEAVSRDGCLDGVVPLVCQDANDDGVICPECQASSDRKHREELENFSNRVVNVQQLNDDQAIPTSENLTPDANTSGRRRSRRIRPGSASLVLQGIKAGDAVFMRLSEDSADDLVMDETQEREVGFVDSVFLSHPSSSSTTTQTTTTQTRAPDTSGDHAMALAIASSHQETRVWVCPACTFVNDDTDAACEMCSTAKDS</sequence>
<evidence type="ECO:0000256" key="1">
    <source>
        <dbReference type="ARBA" id="ARBA00000707"/>
    </source>
</evidence>
<keyword evidence="5" id="KW-0645">Protease</keyword>
<keyword evidence="11" id="KW-0862">Zinc</keyword>
<evidence type="ECO:0000256" key="2">
    <source>
        <dbReference type="ARBA" id="ARBA00004123"/>
    </source>
</evidence>
<dbReference type="GO" id="GO:0031647">
    <property type="term" value="P:regulation of protein stability"/>
    <property type="evidence" value="ECO:0000318"/>
    <property type="project" value="GO_Central"/>
</dbReference>
<dbReference type="Pfam" id="PF00443">
    <property type="entry name" value="UCH"/>
    <property type="match status" value="1"/>
</dbReference>
<dbReference type="PROSITE" id="PS01358">
    <property type="entry name" value="ZF_RANBP2_1"/>
    <property type="match status" value="1"/>
</dbReference>
<evidence type="ECO:0000256" key="8">
    <source>
        <dbReference type="ARBA" id="ARBA00022786"/>
    </source>
</evidence>
<dbReference type="InterPro" id="IPR050164">
    <property type="entry name" value="Peptidase_C19"/>
</dbReference>
<feature type="compositionally biased region" description="Low complexity" evidence="14">
    <location>
        <begin position="424"/>
        <end position="438"/>
    </location>
</feature>
<evidence type="ECO:0000256" key="6">
    <source>
        <dbReference type="ARBA" id="ARBA00022723"/>
    </source>
</evidence>
<dbReference type="InterPro" id="IPR035927">
    <property type="entry name" value="DUSP-like_sf"/>
</dbReference>
<feature type="region of interest" description="Disordered" evidence="14">
    <location>
        <begin position="517"/>
        <end position="617"/>
    </location>
</feature>
<evidence type="ECO:0000256" key="10">
    <source>
        <dbReference type="ARBA" id="ARBA00022807"/>
    </source>
</evidence>
<dbReference type="InterPro" id="IPR001394">
    <property type="entry name" value="Peptidase_C19_UCH"/>
</dbReference>
<evidence type="ECO:0000256" key="13">
    <source>
        <dbReference type="PROSITE-ProRule" id="PRU00322"/>
    </source>
</evidence>
<feature type="compositionally biased region" description="Basic and acidic residues" evidence="14">
    <location>
        <begin position="576"/>
        <end position="599"/>
    </location>
</feature>
<feature type="compositionally biased region" description="Polar residues" evidence="14">
    <location>
        <begin position="603"/>
        <end position="613"/>
    </location>
</feature>
<dbReference type="SUPFAM" id="SSF90209">
    <property type="entry name" value="Ran binding protein zinc finger-like"/>
    <property type="match status" value="1"/>
</dbReference>
<dbReference type="EC" id="3.4.19.12" evidence="4"/>
<dbReference type="VEuPathDB" id="FungiDB:KRP23_13723"/>
<dbReference type="InterPro" id="IPR038765">
    <property type="entry name" value="Papain-like_cys_pep_sf"/>
</dbReference>
<keyword evidence="6" id="KW-0479">Metal-binding</keyword>
<feature type="compositionally biased region" description="Polar residues" evidence="14">
    <location>
        <begin position="856"/>
        <end position="871"/>
    </location>
</feature>
<keyword evidence="7 13" id="KW-0863">Zinc-finger</keyword>
<dbReference type="GO" id="GO:0005829">
    <property type="term" value="C:cytosol"/>
    <property type="evidence" value="ECO:0000318"/>
    <property type="project" value="GO_Central"/>
</dbReference>
<feature type="region of interest" description="Disordered" evidence="14">
    <location>
        <begin position="929"/>
        <end position="950"/>
    </location>
</feature>
<comment type="catalytic activity">
    <reaction evidence="1">
        <text>Thiol-dependent hydrolysis of ester, thioester, amide, peptide and isopeptide bonds formed by the C-terminal Gly of ubiquitin (a 76-residue protein attached to proteins as an intracellular targeting signal).</text>
        <dbReference type="EC" id="3.4.19.12"/>
    </reaction>
</comment>
<keyword evidence="9" id="KW-0378">Hydrolase</keyword>
<dbReference type="GO" id="GO:0008270">
    <property type="term" value="F:zinc ion binding"/>
    <property type="evidence" value="ECO:0007669"/>
    <property type="project" value="UniProtKB-KW"/>
</dbReference>
<evidence type="ECO:0000259" key="16">
    <source>
        <dbReference type="PROSITE" id="PS50235"/>
    </source>
</evidence>
<name>H3H2I2_PHYRM</name>
<dbReference type="Proteomes" id="UP000005238">
    <property type="component" value="Unassembled WGS sequence"/>
</dbReference>
<evidence type="ECO:0000313" key="17">
    <source>
        <dbReference type="EnsemblProtists" id="Phyra84590"/>
    </source>
</evidence>
<dbReference type="PROSITE" id="PS50199">
    <property type="entry name" value="ZF_RANBP2_2"/>
    <property type="match status" value="1"/>
</dbReference>
<feature type="region of interest" description="Disordered" evidence="14">
    <location>
        <begin position="424"/>
        <end position="444"/>
    </location>
</feature>
<dbReference type="HOGENOM" id="CLU_010287_0_0_1"/>
<evidence type="ECO:0000256" key="4">
    <source>
        <dbReference type="ARBA" id="ARBA00012759"/>
    </source>
</evidence>
<comment type="similarity">
    <text evidence="3">Belongs to the peptidase C19 family.</text>
</comment>
<dbReference type="GO" id="GO:0004843">
    <property type="term" value="F:cysteine-type deubiquitinase activity"/>
    <property type="evidence" value="ECO:0000318"/>
    <property type="project" value="GO_Central"/>
</dbReference>
<comment type="subcellular location">
    <subcellularLocation>
        <location evidence="2">Nucleus</location>
    </subcellularLocation>
</comment>
<dbReference type="VEuPathDB" id="FungiDB:KRP22_13541"/>
<dbReference type="InParanoid" id="H3H2I2"/>
<dbReference type="SMART" id="SM00547">
    <property type="entry name" value="ZnF_RBZ"/>
    <property type="match status" value="1"/>
</dbReference>
<dbReference type="GO" id="GO:0006508">
    <property type="term" value="P:proteolysis"/>
    <property type="evidence" value="ECO:0007669"/>
    <property type="project" value="UniProtKB-KW"/>
</dbReference>
<dbReference type="PANTHER" id="PTHR24006:SF722">
    <property type="entry name" value="UBIQUITIN CARBOXYL-TERMINAL HYDROLASE 48"/>
    <property type="match status" value="1"/>
</dbReference>
<evidence type="ECO:0000256" key="7">
    <source>
        <dbReference type="ARBA" id="ARBA00022771"/>
    </source>
</evidence>
<keyword evidence="8" id="KW-0833">Ubl conjugation pathway</keyword>
<dbReference type="eggNOG" id="KOG1863">
    <property type="taxonomic scope" value="Eukaryota"/>
</dbReference>
<proteinExistence type="inferred from homology"/>
<evidence type="ECO:0000256" key="9">
    <source>
        <dbReference type="ARBA" id="ARBA00022801"/>
    </source>
</evidence>
<dbReference type="PANTHER" id="PTHR24006">
    <property type="entry name" value="UBIQUITIN CARBOXYL-TERMINAL HYDROLASE"/>
    <property type="match status" value="1"/>
</dbReference>
<dbReference type="VEuPathDB" id="FungiDB:KRP23_10733"/>
<dbReference type="EnsemblProtists" id="Phyra84590">
    <property type="protein sequence ID" value="Phyra84590"/>
    <property type="gene ID" value="Phyra84590"/>
</dbReference>
<protein>
    <recommendedName>
        <fullName evidence="4">ubiquitinyl hydrolase 1</fullName>
        <ecNumber evidence="4">3.4.19.12</ecNumber>
    </recommendedName>
</protein>
<dbReference type="SUPFAM" id="SSF54001">
    <property type="entry name" value="Cysteine proteinases"/>
    <property type="match status" value="1"/>
</dbReference>
<feature type="domain" description="USP" evidence="16">
    <location>
        <begin position="90"/>
        <end position="418"/>
    </location>
</feature>
<dbReference type="InterPro" id="IPR001876">
    <property type="entry name" value="Znf_RanBP2"/>
</dbReference>
<keyword evidence="12" id="KW-0539">Nucleus</keyword>
<evidence type="ECO:0000256" key="11">
    <source>
        <dbReference type="ARBA" id="ARBA00022833"/>
    </source>
</evidence>
<evidence type="ECO:0000256" key="3">
    <source>
        <dbReference type="ARBA" id="ARBA00009085"/>
    </source>
</evidence>
<evidence type="ECO:0000259" key="15">
    <source>
        <dbReference type="PROSITE" id="PS50199"/>
    </source>
</evidence>
<reference evidence="17" key="2">
    <citation type="submission" date="2015-06" db="UniProtKB">
        <authorList>
            <consortium name="EnsemblProtists"/>
        </authorList>
    </citation>
    <scope>IDENTIFICATION</scope>
    <source>
        <strain evidence="17">Pr102</strain>
    </source>
</reference>
<dbReference type="EMBL" id="DS566114">
    <property type="status" value="NOT_ANNOTATED_CDS"/>
    <property type="molecule type" value="Genomic_DNA"/>
</dbReference>
<feature type="compositionally biased region" description="Basic and acidic residues" evidence="14">
    <location>
        <begin position="530"/>
        <end position="564"/>
    </location>
</feature>
<feature type="compositionally biased region" description="Low complexity" evidence="14">
    <location>
        <begin position="932"/>
        <end position="945"/>
    </location>
</feature>
<dbReference type="AlphaFoldDB" id="H3H2I2"/>
<keyword evidence="18" id="KW-1185">Reference proteome</keyword>
<reference evidence="18" key="1">
    <citation type="journal article" date="2006" name="Science">
        <title>Phytophthora genome sequences uncover evolutionary origins and mechanisms of pathogenesis.</title>
        <authorList>
            <person name="Tyler B.M."/>
            <person name="Tripathy S."/>
            <person name="Zhang X."/>
            <person name="Dehal P."/>
            <person name="Jiang R.H."/>
            <person name="Aerts A."/>
            <person name="Arredondo F.D."/>
            <person name="Baxter L."/>
            <person name="Bensasson D."/>
            <person name="Beynon J.L."/>
            <person name="Chapman J."/>
            <person name="Damasceno C.M."/>
            <person name="Dorrance A.E."/>
            <person name="Dou D."/>
            <person name="Dickerman A.W."/>
            <person name="Dubchak I.L."/>
            <person name="Garbelotto M."/>
            <person name="Gijzen M."/>
            <person name="Gordon S.G."/>
            <person name="Govers F."/>
            <person name="Grunwald N.J."/>
            <person name="Huang W."/>
            <person name="Ivors K.L."/>
            <person name="Jones R.W."/>
            <person name="Kamoun S."/>
            <person name="Krampis K."/>
            <person name="Lamour K.H."/>
            <person name="Lee M.K."/>
            <person name="McDonald W.H."/>
            <person name="Medina M."/>
            <person name="Meijer H.J."/>
            <person name="Nordberg E.K."/>
            <person name="Maclean D.J."/>
            <person name="Ospina-Giraldo M.D."/>
            <person name="Morris P.F."/>
            <person name="Phuntumart V."/>
            <person name="Putnam N.H."/>
            <person name="Rash S."/>
            <person name="Rose J.K."/>
            <person name="Sakihama Y."/>
            <person name="Salamov A.A."/>
            <person name="Savidor A."/>
            <person name="Scheuring C.F."/>
            <person name="Smith B.M."/>
            <person name="Sobral B.W."/>
            <person name="Terry A."/>
            <person name="Torto-Alalibo T.A."/>
            <person name="Win J."/>
            <person name="Xu Z."/>
            <person name="Zhang H."/>
            <person name="Grigoriev I.V."/>
            <person name="Rokhsar D.S."/>
            <person name="Boore J.L."/>
        </authorList>
    </citation>
    <scope>NUCLEOTIDE SEQUENCE [LARGE SCALE GENOMIC DNA]</scope>
    <source>
        <strain evidence="18">Pr102</strain>
    </source>
</reference>
<dbReference type="SUPFAM" id="SSF143791">
    <property type="entry name" value="DUSP-like"/>
    <property type="match status" value="1"/>
</dbReference>
<dbReference type="GO" id="GO:0005634">
    <property type="term" value="C:nucleus"/>
    <property type="evidence" value="ECO:0000318"/>
    <property type="project" value="GO_Central"/>
</dbReference>
<organism evidence="17 18">
    <name type="scientific">Phytophthora ramorum</name>
    <name type="common">Sudden oak death agent</name>
    <dbReference type="NCBI Taxonomy" id="164328"/>
    <lineage>
        <taxon>Eukaryota</taxon>
        <taxon>Sar</taxon>
        <taxon>Stramenopiles</taxon>
        <taxon>Oomycota</taxon>
        <taxon>Peronosporomycetes</taxon>
        <taxon>Peronosporales</taxon>
        <taxon>Peronosporaceae</taxon>
        <taxon>Phytophthora</taxon>
    </lineage>
</organism>
<evidence type="ECO:0000256" key="14">
    <source>
        <dbReference type="SAM" id="MobiDB-lite"/>
    </source>
</evidence>
<dbReference type="InterPro" id="IPR036443">
    <property type="entry name" value="Znf_RanBP2_sf"/>
</dbReference>
<dbReference type="STRING" id="164328.H3H2I2"/>
<accession>H3H2I2</accession>
<dbReference type="GO" id="GO:0016579">
    <property type="term" value="P:protein deubiquitination"/>
    <property type="evidence" value="ECO:0007669"/>
    <property type="project" value="InterPro"/>
</dbReference>